<dbReference type="AlphaFoldDB" id="A0A6G1QJN7"/>
<proteinExistence type="predicted"/>
<evidence type="ECO:0000313" key="2">
    <source>
        <dbReference type="EMBL" id="KAF3702599.1"/>
    </source>
</evidence>
<feature type="region of interest" description="Disordered" evidence="1">
    <location>
        <begin position="1"/>
        <end position="21"/>
    </location>
</feature>
<sequence length="1125" mass="125818">MDRITEEDNGLQTQRELASPPSLKRLRTHCTLTDNHSGESRFDFSELWTFWNSSPKSNPQNYVFLRTVAHKNNQGEKPKEETQDTKLIVTPITKTTTYTNNANTGLSKMCFIAAGKHLVHLGEEHPPTVNKSDKLFSYPLDDAGGALAESQTLKDAVPDMSSRPDSKRLLNSHECKANGGCFFPAGNKKNWRQVQDFISQIQVFTLSSSGKKVICQSDCTNENGFCTCQTAEVKVSNQKKDSNGFTKKEEEGSSPKSSMDYADFESYISYAYPFRNFAGDAKNVKKILELEIRENENVAICDGETKGQVNENNMSKYSIFPVAECVEESVVSYDVVLVRSNETENVCVETDDLCGVKGEHAAGKMIANVRNETANYATGTHISAKISQDPAEGENNPGVFSVIEPAIWSETDSEAKEKCCNSKRTPGVELSLSIKACETENPLSLCFDVRPLDELSAPNQTRQFNHQSTTKQCKSEKEDLCQSYTEPQVCSITTNELDNITGNQGNIPRSSAKPLSAGHARQESHETVGHQLEKQEQSHCFPVRLDNLTKQDAEWSETEIARMDWATDMKDRKEITSFEKEIQICDYRKLEKALESMKECLQQNELHEDTTVISTCDCISDCIDGESSEFDSGITLLRDEQGKTFDYFSDHSYSANMSRMLDTTVDKKGKEVTNVGDEMKTDGHENSKIVVKSKHLQQQIEYETCITEVSRVECVGDCTEDQMSTRANKLILLIPNEEESKHSICPYQDRAKTCMIENTDDLVAFTPPLTRDAVVPCLNDLSYSQYANSKPTSSNCSDRFPPVPSAFSLYDRMPEGFDTFEKIQLSPDDDDSYDAGLNNHLFLTSLPGQLLKTPQRHISHSIPGTKSKGHDQLLEEENKGRREVERFECHTAYMSDGFSNSDTICKELPYISAADVIAINWPEQQSNCESICEPIRGDLNTQSKSSTGSTESDRPASDISSYPEFEMKKNFDMVLKELSLFFDMSVSDFASNRASSPEQCHDITQPLEADLRKKHLSSTDLGCQRNTVTDEDCSLEACKGDPVDSSIAGSCDGEQEVPLSSNSCPETSMYTAEKHGEPRELEQKRKTWSPSFMCLPLLEQPSCSEFHAVMAKNAQRLKIQKTVLH</sequence>
<feature type="compositionally biased region" description="Polar residues" evidence="1">
    <location>
        <begin position="939"/>
        <end position="950"/>
    </location>
</feature>
<evidence type="ECO:0000256" key="1">
    <source>
        <dbReference type="SAM" id="MobiDB-lite"/>
    </source>
</evidence>
<accession>A0A6G1QJN7</accession>
<organism evidence="2 3">
    <name type="scientific">Channa argus</name>
    <name type="common">Northern snakehead</name>
    <name type="synonym">Ophicephalus argus</name>
    <dbReference type="NCBI Taxonomy" id="215402"/>
    <lineage>
        <taxon>Eukaryota</taxon>
        <taxon>Metazoa</taxon>
        <taxon>Chordata</taxon>
        <taxon>Craniata</taxon>
        <taxon>Vertebrata</taxon>
        <taxon>Euteleostomi</taxon>
        <taxon>Actinopterygii</taxon>
        <taxon>Neopterygii</taxon>
        <taxon>Teleostei</taxon>
        <taxon>Neoteleostei</taxon>
        <taxon>Acanthomorphata</taxon>
        <taxon>Anabantaria</taxon>
        <taxon>Anabantiformes</taxon>
        <taxon>Channoidei</taxon>
        <taxon>Channidae</taxon>
        <taxon>Channa</taxon>
    </lineage>
</organism>
<feature type="region of interest" description="Disordered" evidence="1">
    <location>
        <begin position="1049"/>
        <end position="1081"/>
    </location>
</feature>
<reference evidence="2 3" key="1">
    <citation type="submission" date="2019-02" db="EMBL/GenBank/DDBJ databases">
        <title>Opniocepnalus argus genome.</title>
        <authorList>
            <person name="Zhou C."/>
            <person name="Xiao S."/>
        </authorList>
    </citation>
    <scope>NUCLEOTIDE SEQUENCE [LARGE SCALE GENOMIC DNA]</scope>
    <source>
        <strain evidence="2">OARG1902GOOAL</strain>
        <tissue evidence="2">Muscle</tissue>
    </source>
</reference>
<dbReference type="Proteomes" id="UP000503349">
    <property type="component" value="Chromosome 18"/>
</dbReference>
<feature type="region of interest" description="Disordered" evidence="1">
    <location>
        <begin position="859"/>
        <end position="879"/>
    </location>
</feature>
<reference evidence="3" key="2">
    <citation type="submission" date="2019-02" db="EMBL/GenBank/DDBJ databases">
        <title>Opniocepnalus argus Var Kimnra genome.</title>
        <authorList>
            <person name="Zhou C."/>
            <person name="Xiao S."/>
        </authorList>
    </citation>
    <scope>NUCLEOTIDE SEQUENCE [LARGE SCALE GENOMIC DNA]</scope>
</reference>
<keyword evidence="3" id="KW-1185">Reference proteome</keyword>
<feature type="compositionally biased region" description="Basic and acidic residues" evidence="1">
    <location>
        <begin position="868"/>
        <end position="879"/>
    </location>
</feature>
<feature type="compositionally biased region" description="Basic and acidic residues" evidence="1">
    <location>
        <begin position="1072"/>
        <end position="1081"/>
    </location>
</feature>
<gene>
    <name evidence="2" type="ORF">EXN66_Car018287</name>
</gene>
<dbReference type="EMBL" id="CM015729">
    <property type="protein sequence ID" value="KAF3702599.1"/>
    <property type="molecule type" value="Genomic_DNA"/>
</dbReference>
<feature type="compositionally biased region" description="Polar residues" evidence="1">
    <location>
        <begin position="1058"/>
        <end position="1070"/>
    </location>
</feature>
<evidence type="ECO:0000313" key="3">
    <source>
        <dbReference type="Proteomes" id="UP000503349"/>
    </source>
</evidence>
<feature type="region of interest" description="Disordered" evidence="1">
    <location>
        <begin position="939"/>
        <end position="961"/>
    </location>
</feature>
<name>A0A6G1QJN7_CHAAH</name>
<protein>
    <submittedName>
        <fullName evidence="2">Uncharacterized protein</fullName>
    </submittedName>
</protein>